<evidence type="ECO:0000256" key="3">
    <source>
        <dbReference type="ARBA" id="ARBA00022801"/>
    </source>
</evidence>
<dbReference type="CDD" id="cd16147">
    <property type="entry name" value="G6S"/>
    <property type="match status" value="1"/>
</dbReference>
<keyword evidence="2 6" id="KW-0732">Signal</keyword>
<dbReference type="InterPro" id="IPR024607">
    <property type="entry name" value="Sulfatase_CS"/>
</dbReference>
<evidence type="ECO:0000256" key="5">
    <source>
        <dbReference type="SAM" id="MobiDB-lite"/>
    </source>
</evidence>
<dbReference type="AlphaFoldDB" id="A0A6J4MAB9"/>
<evidence type="ECO:0000256" key="2">
    <source>
        <dbReference type="ARBA" id="ARBA00022729"/>
    </source>
</evidence>
<dbReference type="Gene3D" id="3.40.720.10">
    <property type="entry name" value="Alkaline Phosphatase, subunit A"/>
    <property type="match status" value="1"/>
</dbReference>
<evidence type="ECO:0000256" key="6">
    <source>
        <dbReference type="SAM" id="SignalP"/>
    </source>
</evidence>
<feature type="chain" id="PRO_5026819175" description="Sulfatase N-terminal domain-containing protein" evidence="6">
    <location>
        <begin position="28"/>
        <end position="547"/>
    </location>
</feature>
<dbReference type="Pfam" id="PF00884">
    <property type="entry name" value="Sulfatase"/>
    <property type="match status" value="1"/>
</dbReference>
<comment type="similarity">
    <text evidence="1">Belongs to the sulfatase family.</text>
</comment>
<organism evidence="8">
    <name type="scientific">uncultured Nocardioidaceae bacterium</name>
    <dbReference type="NCBI Taxonomy" id="253824"/>
    <lineage>
        <taxon>Bacteria</taxon>
        <taxon>Bacillati</taxon>
        <taxon>Actinomycetota</taxon>
        <taxon>Actinomycetes</taxon>
        <taxon>Propionibacteriales</taxon>
        <taxon>Nocardioidaceae</taxon>
        <taxon>environmental samples</taxon>
    </lineage>
</organism>
<dbReference type="SUPFAM" id="SSF53649">
    <property type="entry name" value="Alkaline phosphatase-like"/>
    <property type="match status" value="1"/>
</dbReference>
<reference evidence="8" key="1">
    <citation type="submission" date="2020-02" db="EMBL/GenBank/DDBJ databases">
        <authorList>
            <person name="Meier V. D."/>
        </authorList>
    </citation>
    <scope>NUCLEOTIDE SEQUENCE</scope>
    <source>
        <strain evidence="8">AVDCRST_MAG34</strain>
    </source>
</reference>
<dbReference type="PROSITE" id="PS00149">
    <property type="entry name" value="SULFATASE_2"/>
    <property type="match status" value="1"/>
</dbReference>
<dbReference type="PANTHER" id="PTHR43108">
    <property type="entry name" value="N-ACETYLGLUCOSAMINE-6-SULFATASE FAMILY MEMBER"/>
    <property type="match status" value="1"/>
</dbReference>
<evidence type="ECO:0000256" key="1">
    <source>
        <dbReference type="ARBA" id="ARBA00008779"/>
    </source>
</evidence>
<sequence>MLRTAARWLTCAVLVTAVLGAAPHGRASDTSYDESVRTTAATARVESRPNVVVILLDDMRADDLAFMPLSRRLLADEGAQFVNSFSPYPLCCPARASLLTGVYTHNHRVFDVGPPYGFSSFDDRSTFATWLEDAGYDTTLIGKYLNGYGPTPVRGSTTGSSFSYVPPGWTTWRASIDGGMPADDPEAGGTYRYFDTTLSENGSGFTNYRGSYQTTVYGTLSEEVIRRNAAAGRPFVLYASYTAPHHGGPVEPDDPQTVVNGAGQRTNFATPARPARIRGKFDSRITASPGASWNDPDFTDKPSHLRSRPPLSQEELLASRAVARQRAESLFLVDKQVKRTVDVLRETGTLRNTLVVLTSDNGYFLGEQRIRQGKTFPHEPALRVPLLMRGPGIPAGVRRTDPFTSIDLAPTIADLAGVTPSSPVDGVSMLGVARYGDRGWTRAVLTETGPLFGVVRETGESGRPREPGEPADLRYAIGIRTQRWLYVDYATGEEELYNLVRDPQQYRNVVAAARHADTVELLRRELQRMRACDGLQCRMPMAAALQR</sequence>
<keyword evidence="3" id="KW-0378">Hydrolase</keyword>
<protein>
    <recommendedName>
        <fullName evidence="7">Sulfatase N-terminal domain-containing protein</fullName>
    </recommendedName>
</protein>
<feature type="signal peptide" evidence="6">
    <location>
        <begin position="1"/>
        <end position="27"/>
    </location>
</feature>
<dbReference type="InterPro" id="IPR017850">
    <property type="entry name" value="Alkaline_phosphatase_core_sf"/>
</dbReference>
<proteinExistence type="inferred from homology"/>
<feature type="domain" description="Sulfatase N-terminal" evidence="7">
    <location>
        <begin position="49"/>
        <end position="418"/>
    </location>
</feature>
<dbReference type="InterPro" id="IPR000917">
    <property type="entry name" value="Sulfatase_N"/>
</dbReference>
<dbReference type="GO" id="GO:0016787">
    <property type="term" value="F:hydrolase activity"/>
    <property type="evidence" value="ECO:0007669"/>
    <property type="project" value="UniProtKB-KW"/>
</dbReference>
<evidence type="ECO:0000259" key="7">
    <source>
        <dbReference type="Pfam" id="PF00884"/>
    </source>
</evidence>
<accession>A0A6J4MAB9</accession>
<feature type="region of interest" description="Disordered" evidence="5">
    <location>
        <begin position="284"/>
        <end position="312"/>
    </location>
</feature>
<dbReference type="EMBL" id="CADCUI010000042">
    <property type="protein sequence ID" value="CAA9353429.1"/>
    <property type="molecule type" value="Genomic_DNA"/>
</dbReference>
<evidence type="ECO:0000256" key="4">
    <source>
        <dbReference type="ARBA" id="ARBA00023180"/>
    </source>
</evidence>
<dbReference type="PANTHER" id="PTHR43108:SF8">
    <property type="entry name" value="SD21168P"/>
    <property type="match status" value="1"/>
</dbReference>
<dbReference type="PROSITE" id="PS00523">
    <property type="entry name" value="SULFATASE_1"/>
    <property type="match status" value="1"/>
</dbReference>
<evidence type="ECO:0000313" key="8">
    <source>
        <dbReference type="EMBL" id="CAA9353429.1"/>
    </source>
</evidence>
<gene>
    <name evidence="8" type="ORF">AVDCRST_MAG34-1913</name>
</gene>
<name>A0A6J4MAB9_9ACTN</name>
<keyword evidence="4" id="KW-0325">Glycoprotein</keyword>